<feature type="domain" description="HTH lysR-type" evidence="13">
    <location>
        <begin position="3"/>
        <end position="60"/>
    </location>
</feature>
<evidence type="ECO:0000256" key="2">
    <source>
        <dbReference type="ARBA" id="ARBA00009437"/>
    </source>
</evidence>
<keyword evidence="4" id="KW-0963">Cytoplasm</keyword>
<dbReference type="FunFam" id="1.10.10.10:FF:000001">
    <property type="entry name" value="LysR family transcriptional regulator"/>
    <property type="match status" value="1"/>
</dbReference>
<evidence type="ECO:0000256" key="3">
    <source>
        <dbReference type="ARBA" id="ARBA00019365"/>
    </source>
</evidence>
<dbReference type="PANTHER" id="PTHR30126:SF25">
    <property type="entry name" value="HTH-TYPE TRANSCRIPTIONAL REGULATOR METR"/>
    <property type="match status" value="1"/>
</dbReference>
<dbReference type="SUPFAM" id="SSF53850">
    <property type="entry name" value="Periplasmic binding protein-like II"/>
    <property type="match status" value="1"/>
</dbReference>
<dbReference type="InterPro" id="IPR036388">
    <property type="entry name" value="WH-like_DNA-bd_sf"/>
</dbReference>
<dbReference type="Gene3D" id="3.40.190.10">
    <property type="entry name" value="Periplasmic binding protein-like II"/>
    <property type="match status" value="2"/>
</dbReference>
<dbReference type="CDD" id="cd08441">
    <property type="entry name" value="PBP2_MetR"/>
    <property type="match status" value="1"/>
</dbReference>
<evidence type="ECO:0000256" key="10">
    <source>
        <dbReference type="ARBA" id="ARBA00023163"/>
    </source>
</evidence>
<name>I3Y9J1_THIV6</name>
<proteinExistence type="inferred from homology"/>
<gene>
    <name evidence="14" type="ordered locus">Thivi_1685</name>
</gene>
<evidence type="ECO:0000256" key="1">
    <source>
        <dbReference type="ARBA" id="ARBA00004496"/>
    </source>
</evidence>
<dbReference type="AlphaFoldDB" id="I3Y9J1"/>
<dbReference type="Pfam" id="PF00126">
    <property type="entry name" value="HTH_1"/>
    <property type="match status" value="1"/>
</dbReference>
<dbReference type="GO" id="GO:0003700">
    <property type="term" value="F:DNA-binding transcription factor activity"/>
    <property type="evidence" value="ECO:0007669"/>
    <property type="project" value="InterPro"/>
</dbReference>
<dbReference type="InterPro" id="IPR005119">
    <property type="entry name" value="LysR_subst-bd"/>
</dbReference>
<dbReference type="EMBL" id="CP003154">
    <property type="protein sequence ID" value="AFL73659.1"/>
    <property type="molecule type" value="Genomic_DNA"/>
</dbReference>
<comment type="subcellular location">
    <subcellularLocation>
        <location evidence="1">Cytoplasm</location>
    </subcellularLocation>
</comment>
<keyword evidence="5" id="KW-0678">Repressor</keyword>
<keyword evidence="8" id="KW-0238">DNA-binding</keyword>
<dbReference type="SUPFAM" id="SSF46785">
    <property type="entry name" value="Winged helix' DNA-binding domain"/>
    <property type="match status" value="1"/>
</dbReference>
<dbReference type="PRINTS" id="PR00039">
    <property type="entry name" value="HTHLYSR"/>
</dbReference>
<dbReference type="STRING" id="765911.Thivi_1685"/>
<dbReference type="Proteomes" id="UP000006062">
    <property type="component" value="Chromosome"/>
</dbReference>
<evidence type="ECO:0000256" key="7">
    <source>
        <dbReference type="ARBA" id="ARBA00023015"/>
    </source>
</evidence>
<evidence type="ECO:0000256" key="8">
    <source>
        <dbReference type="ARBA" id="ARBA00023125"/>
    </source>
</evidence>
<dbReference type="InterPro" id="IPR036390">
    <property type="entry name" value="WH_DNA-bd_sf"/>
</dbReference>
<dbReference type="PROSITE" id="PS50931">
    <property type="entry name" value="HTH_LYSR"/>
    <property type="match status" value="1"/>
</dbReference>
<keyword evidence="9" id="KW-0010">Activator</keyword>
<feature type="compositionally biased region" description="Basic and acidic residues" evidence="12">
    <location>
        <begin position="307"/>
        <end position="320"/>
    </location>
</feature>
<dbReference type="KEGG" id="tvi:Thivi_1685"/>
<sequence>MFLETKHLRTLAEIQETGSLTQAAERLHLTQSALSHQIKWLEETIGQPLFVRKSRPLRLTPAGARLLDLAHRVLPEIRRAEADLRRMGEGLGGRLHLVVECHSCYDWLLPAMDSYRRDWPDVELDLVTGRSFAALPALAESQVDLVITSDPVDTPDLAFVPLFRFEILLALAPGHPLAASPGVRPLDLADAVLICYPVERARLDIFRRFLEPAGIEPAGLRTSELSVMILQLVKSGRGVAALPNWVLAAALAERQIAVSRLGETGLWSTLYAGMRARDRESPFLDAFVSEVRRTARRLLAGIEPVDDMRQGRGSDRRPTESDFMLNPA</sequence>
<evidence type="ECO:0000313" key="14">
    <source>
        <dbReference type="EMBL" id="AFL73659.1"/>
    </source>
</evidence>
<dbReference type="PANTHER" id="PTHR30126">
    <property type="entry name" value="HTH-TYPE TRANSCRIPTIONAL REGULATOR"/>
    <property type="match status" value="1"/>
</dbReference>
<feature type="region of interest" description="Disordered" evidence="12">
    <location>
        <begin position="307"/>
        <end position="328"/>
    </location>
</feature>
<evidence type="ECO:0000256" key="5">
    <source>
        <dbReference type="ARBA" id="ARBA00022491"/>
    </source>
</evidence>
<dbReference type="Pfam" id="PF03466">
    <property type="entry name" value="LysR_substrate"/>
    <property type="match status" value="1"/>
</dbReference>
<evidence type="ECO:0000256" key="6">
    <source>
        <dbReference type="ARBA" id="ARBA00022605"/>
    </source>
</evidence>
<dbReference type="Gene3D" id="1.10.10.10">
    <property type="entry name" value="Winged helix-like DNA-binding domain superfamily/Winged helix DNA-binding domain"/>
    <property type="match status" value="1"/>
</dbReference>
<dbReference type="eggNOG" id="COG0583">
    <property type="taxonomic scope" value="Bacteria"/>
</dbReference>
<keyword evidence="11" id="KW-0486">Methionine biosynthesis</keyword>
<comment type="similarity">
    <text evidence="2">Belongs to the LysR transcriptional regulatory family.</text>
</comment>
<evidence type="ECO:0000256" key="12">
    <source>
        <dbReference type="SAM" id="MobiDB-lite"/>
    </source>
</evidence>
<evidence type="ECO:0000256" key="9">
    <source>
        <dbReference type="ARBA" id="ARBA00023159"/>
    </source>
</evidence>
<dbReference type="InterPro" id="IPR000847">
    <property type="entry name" value="LysR_HTH_N"/>
</dbReference>
<organism evidence="14 15">
    <name type="scientific">Thiocystis violascens (strain ATCC 17096 / DSM 198 / 6111)</name>
    <name type="common">Chromatium violascens</name>
    <dbReference type="NCBI Taxonomy" id="765911"/>
    <lineage>
        <taxon>Bacteria</taxon>
        <taxon>Pseudomonadati</taxon>
        <taxon>Pseudomonadota</taxon>
        <taxon>Gammaproteobacteria</taxon>
        <taxon>Chromatiales</taxon>
        <taxon>Chromatiaceae</taxon>
        <taxon>Thiocystis</taxon>
    </lineage>
</organism>
<dbReference type="HOGENOM" id="CLU_039613_6_0_6"/>
<dbReference type="GO" id="GO:0005737">
    <property type="term" value="C:cytoplasm"/>
    <property type="evidence" value="ECO:0007669"/>
    <property type="project" value="UniProtKB-SubCell"/>
</dbReference>
<reference evidence="14 15" key="1">
    <citation type="submission" date="2012-06" db="EMBL/GenBank/DDBJ databases">
        <title>Complete sequence of Thiocystis violascens DSM 198.</title>
        <authorList>
            <consortium name="US DOE Joint Genome Institute"/>
            <person name="Lucas S."/>
            <person name="Han J."/>
            <person name="Lapidus A."/>
            <person name="Cheng J.-F."/>
            <person name="Goodwin L."/>
            <person name="Pitluck S."/>
            <person name="Peters L."/>
            <person name="Ovchinnikova G."/>
            <person name="Teshima H."/>
            <person name="Detter J.C."/>
            <person name="Han C."/>
            <person name="Tapia R."/>
            <person name="Land M."/>
            <person name="Hauser L."/>
            <person name="Kyrpides N."/>
            <person name="Ivanova N."/>
            <person name="Pagani I."/>
            <person name="Vogl K."/>
            <person name="Liu Z."/>
            <person name="Frigaard N.-U."/>
            <person name="Bryant D."/>
            <person name="Woyke T."/>
        </authorList>
    </citation>
    <scope>NUCLEOTIDE SEQUENCE [LARGE SCALE GENOMIC DNA]</scope>
    <source>
        <strain evidence="15">ATCC 17096 / DSM 198 / 6111</strain>
    </source>
</reference>
<dbReference type="GO" id="GO:0009086">
    <property type="term" value="P:methionine biosynthetic process"/>
    <property type="evidence" value="ECO:0007669"/>
    <property type="project" value="UniProtKB-KW"/>
</dbReference>
<keyword evidence="6" id="KW-0028">Amino-acid biosynthesis</keyword>
<evidence type="ECO:0000313" key="15">
    <source>
        <dbReference type="Proteomes" id="UP000006062"/>
    </source>
</evidence>
<accession>I3Y9J1</accession>
<dbReference type="RefSeq" id="WP_014778120.1">
    <property type="nucleotide sequence ID" value="NC_018012.1"/>
</dbReference>
<evidence type="ECO:0000256" key="11">
    <source>
        <dbReference type="ARBA" id="ARBA00023167"/>
    </source>
</evidence>
<dbReference type="OrthoDB" id="155872at2"/>
<evidence type="ECO:0000256" key="4">
    <source>
        <dbReference type="ARBA" id="ARBA00022490"/>
    </source>
</evidence>
<dbReference type="GO" id="GO:0000976">
    <property type="term" value="F:transcription cis-regulatory region binding"/>
    <property type="evidence" value="ECO:0007669"/>
    <property type="project" value="TreeGrafter"/>
</dbReference>
<protein>
    <recommendedName>
        <fullName evidence="3">HTH-type transcriptional regulator MetR</fullName>
    </recommendedName>
</protein>
<dbReference type="InterPro" id="IPR037406">
    <property type="entry name" value="MetR_PBP2"/>
</dbReference>
<keyword evidence="15" id="KW-1185">Reference proteome</keyword>
<keyword evidence="10" id="KW-0804">Transcription</keyword>
<keyword evidence="7" id="KW-0805">Transcription regulation</keyword>
<evidence type="ECO:0000259" key="13">
    <source>
        <dbReference type="PROSITE" id="PS50931"/>
    </source>
</evidence>